<feature type="region of interest" description="Disordered" evidence="1">
    <location>
        <begin position="2342"/>
        <end position="2364"/>
    </location>
</feature>
<dbReference type="SUPFAM" id="SSF55874">
    <property type="entry name" value="ATPase domain of HSP90 chaperone/DNA topoisomerase II/histidine kinase"/>
    <property type="match status" value="1"/>
</dbReference>
<proteinExistence type="predicted"/>
<dbReference type="EMBL" id="CAJOBC010004118">
    <property type="protein sequence ID" value="CAF3815344.1"/>
    <property type="molecule type" value="Genomic_DNA"/>
</dbReference>
<dbReference type="EMBL" id="CAJNOQ010004118">
    <property type="protein sequence ID" value="CAF1045418.1"/>
    <property type="molecule type" value="Genomic_DNA"/>
</dbReference>
<dbReference type="NCBIfam" id="NF047352">
    <property type="entry name" value="P_loop_sacsin"/>
    <property type="match status" value="1"/>
</dbReference>
<dbReference type="Proteomes" id="UP000663829">
    <property type="component" value="Unassembled WGS sequence"/>
</dbReference>
<dbReference type="GO" id="GO:0030544">
    <property type="term" value="F:Hsp70 protein binding"/>
    <property type="evidence" value="ECO:0007669"/>
    <property type="project" value="TreeGrafter"/>
</dbReference>
<evidence type="ECO:0000313" key="4">
    <source>
        <dbReference type="EMBL" id="CAF3815344.1"/>
    </source>
</evidence>
<comment type="caution">
    <text evidence="3">The sequence shown here is derived from an EMBL/GenBank/DDBJ whole genome shotgun (WGS) entry which is preliminary data.</text>
</comment>
<evidence type="ECO:0000313" key="3">
    <source>
        <dbReference type="EMBL" id="CAF1045418.1"/>
    </source>
</evidence>
<dbReference type="PANTHER" id="PTHR15600">
    <property type="entry name" value="SACSIN"/>
    <property type="match status" value="1"/>
</dbReference>
<evidence type="ECO:0000259" key="2">
    <source>
        <dbReference type="Pfam" id="PF25794"/>
    </source>
</evidence>
<dbReference type="Proteomes" id="UP000681722">
    <property type="component" value="Unassembled WGS sequence"/>
</dbReference>
<dbReference type="InterPro" id="IPR036869">
    <property type="entry name" value="J_dom_sf"/>
</dbReference>
<evidence type="ECO:0000256" key="1">
    <source>
        <dbReference type="SAM" id="MobiDB-lite"/>
    </source>
</evidence>
<reference evidence="3" key="1">
    <citation type="submission" date="2021-02" db="EMBL/GenBank/DDBJ databases">
        <authorList>
            <person name="Nowell W R."/>
        </authorList>
    </citation>
    <scope>NUCLEOTIDE SEQUENCE</scope>
</reference>
<dbReference type="OrthoDB" id="1262810at2759"/>
<feature type="domain" description="Sacsin/Nov" evidence="2">
    <location>
        <begin position="502"/>
        <end position="735"/>
    </location>
</feature>
<gene>
    <name evidence="3" type="ORF">GPM918_LOCUS16001</name>
    <name evidence="4" type="ORF">SRO942_LOCUS16001</name>
</gene>
<dbReference type="Pfam" id="PF25794">
    <property type="entry name" value="SACS"/>
    <property type="match status" value="1"/>
</dbReference>
<protein>
    <recommendedName>
        <fullName evidence="2">Sacsin/Nov domain-containing protein</fullName>
    </recommendedName>
</protein>
<dbReference type="InterPro" id="IPR052972">
    <property type="entry name" value="Sacsin_chaperone_reg"/>
</dbReference>
<dbReference type="PANTHER" id="PTHR15600:SF42">
    <property type="entry name" value="SACSIN"/>
    <property type="match status" value="1"/>
</dbReference>
<evidence type="ECO:0000313" key="5">
    <source>
        <dbReference type="Proteomes" id="UP000663829"/>
    </source>
</evidence>
<dbReference type="InterPro" id="IPR036890">
    <property type="entry name" value="HATPase_C_sf"/>
</dbReference>
<dbReference type="InterPro" id="IPR058210">
    <property type="entry name" value="SACS/Nov_dom"/>
</dbReference>
<accession>A0A814K2S8</accession>
<keyword evidence="5" id="KW-1185">Reference proteome</keyword>
<sequence length="2404" mass="278683">MFIVSSKLFQPLIILLPTPILNGILKYPNSIKDRVWNDEISVQNLMQVVQRCNQNALDQIMIYLITEKSLDQRSKPTKIGNIIQTTNCIRSATGAFKAPSSLIDSSALFAKLYDLDQPHEALPDLVYREQAVAEKLCHLGLMKTYLPLSYVEERANAIEKMNENEYEKAWERSKLLLNCLDQTLQKTKTSEDIKKLFDIKFIPVKQKPLLYKMEWYATNKKRFCAATDEAYSDCYENLCGSVHFLYETRLVSDRVSEKLCLSREISIESVVKQMHILKDEWSKEKTLLPTNTSTTKDINNVDQFRYDVISRIYDFIGPKLTNDNVVEKVKKLMPKEYIFVDGQFYSVDDIAQVVKHPCAPFYVQLPKAYQKHKLFNKLSIKMYFTCEYFFKRLKTLKEKYRDDPLSNIDLDYATRMILELSAIINEKILDINEEVYLPDSIGILTSTKHLCFKIESEQNIFGDDIPTLHKGIPMDIAQILGVKIFQQKLIEDCSIGIPFGQHEELTTRIRHLLESYPEDKDILKELLQNADDAGATIVHFIFDPRNHSAKSIFTPQYDLPNIDTIQNYAPVQGPALLCYNNSQFSQADFKGITDLGEGSKSSNINKIGRYGVGFNTVYHLTDVPTFISSDKFVIFDPLLKYMPSVTKSNPGRQCDAKLLEKFSDVLQTFLPSSFDLKNGTMFRIPLRVSKSEISDKVYGHSSMIKLLSCLANELPDCMLFLKSVRSVKISTIDETGQICSIDEVIVRPQSSDDESSMSKVRKTMANIQSSSSLLEGTLHSVHTYCVDISSTRSGTKSYLIADGFGFTPSIQKSTYKDVLVQFNTLKCLPVGACAYLLNEASIPQTLDSANSNDEQIQQSLKEYFLYCFLPLPIPSHIPMHVHGCFYLSNESRYNLWKTDNEKDVRRLWNEALAEHLLSQCYVQIVCRAAEQVQKHSLSIERYLTLFVNGTNKKNLMQLLIKNAYETFFSQDLFIIPTLTFESPRIFVWTCASDSKLCFIREFESFIAKSEKWTNYPITECLNSLLLIGLKICDRPELLDLLKNDKNTMYDLNAIKLCDELRVYRGLHQREILPIDRTVFTFNSLYFFLSFILCDEKVQTGKLGDCPLLLRADEKVCSFDEKKPLYGFHNVKTFQRCLYQFMHPSLLDLFGTKELRKRWLKDLRISDLVDILPKVLNKDKFYRNNCEQFVQCKINEDVKRDMLNIWHILLNNLKSFLSDKAISTVTNRNEVKRILLQELDPIKHWCLIPVESHNLRLFSNHSNDDKKKELRFSPFTFVDLMLYQDLSYKSELYYLSKANVQVLDLTFFGDKQDNQPTINILKALVQSIHEPSQVLDVLVTLSVRTPDFYGKLDDDAHKSIFSYCETVFTNLNINQSNESYALKIEQLPIFRNVYGCYEKLERKRRIRVLHGIPLSYLNKISEHLDIQFLTQSDEYSSGLLDKNCKIEQLMACEFYNIVLDCLTKAPVDDRVTHMNYLRTTSNSYGAYNSLKTKLQAFEFITNIDGKVHTASYFYDHDINAFRLALPRERFLPTEFSDKEWISFLLFIGLQNKINEKNALFTMHELNKRNMNDEHGIRAAFEIMRKTEEFSDQFFKQASLIKFIPNSVSEKLMHIIPIPPHLIATQKACTQTKADLCWTEMDILPRELISLDSKILKRFEICDQPQLETIIQCIKKVSQHFSNISGITEENYLNLLSLCQEWCRALIEIDEKNKAELQNLKFIPVKRTNVHDMFSAILVAPEDIFIPSLTWYKTIWPYLFAIDPDNNDYKSGILPFLRSFPVPNQPSRSQCAQILKQFYEKSPKLLDPNDRVSVVTAISYYIDAPKTEIKEQIIYLPNLCSTLISTQELYYIDQTRYKDLITKSKELKQLCFCHTLFENYLDEHNNVSIPVSFLLKVKLEDICKGPQIRTHFSDLKPISDILDQQISDDGIKDNTINISSLTDTIHATEFYYAINRIVQHFFSAQATEENIKRLIQFLNGLEVYITTQPIKEVVFNKKTGQMIADSESECPSHLKDISNNEGMSYLLYISENRSTRRDEHFSKELSKTIQKQCYTIFGDDLYYKRLELFEVICDTLLSDAHEYEAILDRHNLCECKQYDFDDPPYVPKLGTLVSSDDYQYLVQGIYSCAPGEYIAREIRSGDAESDLKDLNITTDYLPEYYHARIIKLVEDHVNDFRKKYQVEIESEKYEIITGLYLYRFSSSSLHEIQTKNNDDVNNKEMMITNMPVTAEDKAHKFKCLETLKEQIDKDVQLIKDLPEGEQAIAIKRLMLRYHPDKNLEQISLYTEAFKYLKQCISRLINGNTVSSDSAYAEAHSDRFTNPSDAGFTYAGRRTNFSWYFTSTNSSGMNSRKKQRRKRDECQQKDPQPSVARKWLLQAYYHLKASRECQKSGIYLWCCITSYYVSH</sequence>
<organism evidence="3 5">
    <name type="scientific">Didymodactylos carnosus</name>
    <dbReference type="NCBI Taxonomy" id="1234261"/>
    <lineage>
        <taxon>Eukaryota</taxon>
        <taxon>Metazoa</taxon>
        <taxon>Spiralia</taxon>
        <taxon>Gnathifera</taxon>
        <taxon>Rotifera</taxon>
        <taxon>Eurotatoria</taxon>
        <taxon>Bdelloidea</taxon>
        <taxon>Philodinida</taxon>
        <taxon>Philodinidae</taxon>
        <taxon>Didymodactylos</taxon>
    </lineage>
</organism>
<name>A0A814K2S8_9BILA</name>
<dbReference type="Gene3D" id="1.10.287.110">
    <property type="entry name" value="DnaJ domain"/>
    <property type="match status" value="1"/>
</dbReference>